<reference evidence="2" key="1">
    <citation type="journal article" date="2011" name="PLoS Genet.">
        <title>Genomic analysis of the necrotrophic fungal pathogens Sclerotinia sclerotiorum and Botrytis cinerea.</title>
        <authorList>
            <person name="Amselem J."/>
            <person name="Cuomo C.A."/>
            <person name="van Kan J.A."/>
            <person name="Viaud M."/>
            <person name="Benito E.P."/>
            <person name="Couloux A."/>
            <person name="Coutinho P.M."/>
            <person name="de Vries R.P."/>
            <person name="Dyer P.S."/>
            <person name="Fillinger S."/>
            <person name="Fournier E."/>
            <person name="Gout L."/>
            <person name="Hahn M."/>
            <person name="Kohn L."/>
            <person name="Lapalu N."/>
            <person name="Plummer K.M."/>
            <person name="Pradier J.M."/>
            <person name="Quevillon E."/>
            <person name="Sharon A."/>
            <person name="Simon A."/>
            <person name="ten Have A."/>
            <person name="Tudzynski B."/>
            <person name="Tudzynski P."/>
            <person name="Wincker P."/>
            <person name="Andrew M."/>
            <person name="Anthouard V."/>
            <person name="Beever R.E."/>
            <person name="Beffa R."/>
            <person name="Benoit I."/>
            <person name="Bouzid O."/>
            <person name="Brault B."/>
            <person name="Chen Z."/>
            <person name="Choquer M."/>
            <person name="Collemare J."/>
            <person name="Cotton P."/>
            <person name="Danchin E.G."/>
            <person name="Da Silva C."/>
            <person name="Gautier A."/>
            <person name="Giraud C."/>
            <person name="Giraud T."/>
            <person name="Gonzalez C."/>
            <person name="Grossetete S."/>
            <person name="Guldener U."/>
            <person name="Henrissat B."/>
            <person name="Howlett B.J."/>
            <person name="Kodira C."/>
            <person name="Kretschmer M."/>
            <person name="Lappartient A."/>
            <person name="Leroch M."/>
            <person name="Levis C."/>
            <person name="Mauceli E."/>
            <person name="Neuveglise C."/>
            <person name="Oeser B."/>
            <person name="Pearson M."/>
            <person name="Poulain J."/>
            <person name="Poussereau N."/>
            <person name="Quesneville H."/>
            <person name="Rascle C."/>
            <person name="Schumacher J."/>
            <person name="Segurens B."/>
            <person name="Sexton A."/>
            <person name="Silva E."/>
            <person name="Sirven C."/>
            <person name="Soanes D.M."/>
            <person name="Talbot N.J."/>
            <person name="Templeton M."/>
            <person name="Yandava C."/>
            <person name="Yarden O."/>
            <person name="Zeng Q."/>
            <person name="Rollins J.A."/>
            <person name="Lebrun M.H."/>
            <person name="Dickman M."/>
        </authorList>
    </citation>
    <scope>NUCLEOTIDE SEQUENCE [LARGE SCALE GENOMIC DNA]</scope>
    <source>
        <strain evidence="2">T4</strain>
    </source>
</reference>
<dbReference type="Proteomes" id="UP000008177">
    <property type="component" value="Unplaced contigs"/>
</dbReference>
<dbReference type="AlphaFoldDB" id="G2Y277"/>
<organism evidence="1 2">
    <name type="scientific">Botryotinia fuckeliana (strain T4)</name>
    <name type="common">Noble rot fungus</name>
    <name type="synonym">Botrytis cinerea</name>
    <dbReference type="NCBI Taxonomy" id="999810"/>
    <lineage>
        <taxon>Eukaryota</taxon>
        <taxon>Fungi</taxon>
        <taxon>Dikarya</taxon>
        <taxon>Ascomycota</taxon>
        <taxon>Pezizomycotina</taxon>
        <taxon>Leotiomycetes</taxon>
        <taxon>Helotiales</taxon>
        <taxon>Sclerotiniaceae</taxon>
        <taxon>Botrytis</taxon>
    </lineage>
</organism>
<gene>
    <name evidence="1" type="ORF">BofuT4_uP114730.1</name>
</gene>
<name>G2Y277_BOTF4</name>
<accession>G2Y277</accession>
<sequence>MDLSTAQYRSTVEPNHALSHKMYIGTRSLHDFDQPRASRHSSGVVYRVTTTNLCACAVEDTGPS</sequence>
<proteinExistence type="predicted"/>
<dbReference type="EMBL" id="FQ790283">
    <property type="protein sequence ID" value="CCD46767.1"/>
    <property type="molecule type" value="Genomic_DNA"/>
</dbReference>
<protein>
    <submittedName>
        <fullName evidence="1">Uncharacterized protein</fullName>
    </submittedName>
</protein>
<dbReference type="HOGENOM" id="CLU_2867401_0_0_1"/>
<evidence type="ECO:0000313" key="1">
    <source>
        <dbReference type="EMBL" id="CCD46767.1"/>
    </source>
</evidence>
<dbReference type="InParanoid" id="G2Y277"/>
<evidence type="ECO:0000313" key="2">
    <source>
        <dbReference type="Proteomes" id="UP000008177"/>
    </source>
</evidence>